<comment type="caution">
    <text evidence="1">The sequence shown here is derived from an EMBL/GenBank/DDBJ whole genome shotgun (WGS) entry which is preliminary data.</text>
</comment>
<reference evidence="1 2" key="1">
    <citation type="submission" date="2016-10" db="EMBL/GenBank/DDBJ databases">
        <title>Systematic genetic and metabolomic analysis of Xenorhabdus and Photorhabdus spp., highlights the requirements for a dual symbiotic and pathogenic life style.</title>
        <authorList>
            <person name="Tobias N.J."/>
            <person name="Wolff H."/>
            <person name="Djahanschiri B."/>
            <person name="Pidot S.J."/>
            <person name="Stinear T.P."/>
            <person name="Ebersberger I."/>
            <person name="Bode H.B."/>
        </authorList>
    </citation>
    <scope>NUCLEOTIDE SEQUENCE [LARGE SCALE GENOMIC DNA]</scope>
    <source>
        <strain evidence="1 2">DSM 22392</strain>
    </source>
</reference>
<evidence type="ECO:0000313" key="2">
    <source>
        <dbReference type="Proteomes" id="UP000194350"/>
    </source>
</evidence>
<dbReference type="Gene3D" id="3.30.460.10">
    <property type="entry name" value="Beta Polymerase, domain 2"/>
    <property type="match status" value="1"/>
</dbReference>
<dbReference type="InterPro" id="IPR043519">
    <property type="entry name" value="NT_sf"/>
</dbReference>
<dbReference type="STRING" id="351656.Xvie_02609"/>
<dbReference type="PANTHER" id="PTHR34822">
    <property type="entry name" value="GRPB DOMAIN PROTEIN (AFU_ORTHOLOGUE AFUA_1G01530)"/>
    <property type="match status" value="1"/>
</dbReference>
<dbReference type="Proteomes" id="UP000194350">
    <property type="component" value="Unassembled WGS sequence"/>
</dbReference>
<evidence type="ECO:0000313" key="1">
    <source>
        <dbReference type="EMBL" id="OTA15755.1"/>
    </source>
</evidence>
<proteinExistence type="predicted"/>
<gene>
    <name evidence="1" type="ORF">Xvie_02609</name>
</gene>
<name>A0A1Y2SAN4_9GAMM</name>
<accession>A0A1Y2SAN4</accession>
<dbReference type="PANTHER" id="PTHR34822:SF1">
    <property type="entry name" value="GRPB FAMILY PROTEIN"/>
    <property type="match status" value="1"/>
</dbReference>
<dbReference type="RefSeq" id="WP_244175626.1">
    <property type="nucleotide sequence ID" value="NZ_CAWNGD010000035.1"/>
</dbReference>
<keyword evidence="2" id="KW-1185">Reference proteome</keyword>
<evidence type="ECO:0008006" key="3">
    <source>
        <dbReference type="Google" id="ProtNLM"/>
    </source>
</evidence>
<dbReference type="Pfam" id="PF04229">
    <property type="entry name" value="GrpB"/>
    <property type="match status" value="1"/>
</dbReference>
<sequence length="63" mass="7084">MSRVITIEPYNSHWVNAYNDEMVKIKDTFPDEILFVHHIGSTSVPGLAAKPIIDIVIGNKKYG</sequence>
<dbReference type="AlphaFoldDB" id="A0A1Y2SAN4"/>
<protein>
    <recommendedName>
        <fullName evidence="3">GrpB family protein</fullName>
    </recommendedName>
</protein>
<dbReference type="InterPro" id="IPR007344">
    <property type="entry name" value="GrpB/CoaE"/>
</dbReference>
<organism evidence="1 2">
    <name type="scientific">Xenorhabdus vietnamensis</name>
    <dbReference type="NCBI Taxonomy" id="351656"/>
    <lineage>
        <taxon>Bacteria</taxon>
        <taxon>Pseudomonadati</taxon>
        <taxon>Pseudomonadota</taxon>
        <taxon>Gammaproteobacteria</taxon>
        <taxon>Enterobacterales</taxon>
        <taxon>Morganellaceae</taxon>
        <taxon>Xenorhabdus</taxon>
    </lineage>
</organism>
<dbReference type="EMBL" id="MUBJ01000013">
    <property type="protein sequence ID" value="OTA15755.1"/>
    <property type="molecule type" value="Genomic_DNA"/>
</dbReference>
<dbReference type="SUPFAM" id="SSF81301">
    <property type="entry name" value="Nucleotidyltransferase"/>
    <property type="match status" value="1"/>
</dbReference>